<dbReference type="Proteomes" id="UP000192247">
    <property type="component" value="Unassembled WGS sequence"/>
</dbReference>
<reference evidence="1 2" key="1">
    <citation type="journal article" date="2017" name="Gigascience">
        <title>Draft genome of the honey bee ectoparasitic mite, Tropilaelaps mercedesae, is shaped by the parasitic life history.</title>
        <authorList>
            <person name="Dong X."/>
            <person name="Armstrong S.D."/>
            <person name="Xia D."/>
            <person name="Makepeace B.L."/>
            <person name="Darby A.C."/>
            <person name="Kadowaki T."/>
        </authorList>
    </citation>
    <scope>NUCLEOTIDE SEQUENCE [LARGE SCALE GENOMIC DNA]</scope>
    <source>
        <strain evidence="1">Wuxi-XJTLU</strain>
    </source>
</reference>
<organism evidence="1 2">
    <name type="scientific">Tropilaelaps mercedesae</name>
    <dbReference type="NCBI Taxonomy" id="418985"/>
    <lineage>
        <taxon>Eukaryota</taxon>
        <taxon>Metazoa</taxon>
        <taxon>Ecdysozoa</taxon>
        <taxon>Arthropoda</taxon>
        <taxon>Chelicerata</taxon>
        <taxon>Arachnida</taxon>
        <taxon>Acari</taxon>
        <taxon>Parasitiformes</taxon>
        <taxon>Mesostigmata</taxon>
        <taxon>Gamasina</taxon>
        <taxon>Dermanyssoidea</taxon>
        <taxon>Laelapidae</taxon>
        <taxon>Tropilaelaps</taxon>
    </lineage>
</organism>
<gene>
    <name evidence="1" type="ORF">BIW11_04790</name>
</gene>
<dbReference type="EMBL" id="MNPL01029056">
    <property type="protein sequence ID" value="OQR67330.1"/>
    <property type="molecule type" value="Genomic_DNA"/>
</dbReference>
<sequence>MSRRDAANIAAIQPHHRPPVYLTLRPDHTSLAAVATAAAAANLTRLSGPVPVAAPYAWLGQSPIVRAALSIAKQWRRYGESNGRPAEAVAASANAQPTATASGPTRTGDALGVNDWYPTNRTGPIASRLLCPRRAAGRRNGHDRSTLADTICPTAGVQECLAGPGRCPTSSPSVLIEVRRSPGSG</sequence>
<dbReference type="InParanoid" id="A0A1V9X167"/>
<accession>A0A1V9X167</accession>
<name>A0A1V9X167_9ACAR</name>
<keyword evidence="2" id="KW-1185">Reference proteome</keyword>
<dbReference type="AlphaFoldDB" id="A0A1V9X167"/>
<evidence type="ECO:0000313" key="2">
    <source>
        <dbReference type="Proteomes" id="UP000192247"/>
    </source>
</evidence>
<evidence type="ECO:0000313" key="1">
    <source>
        <dbReference type="EMBL" id="OQR67330.1"/>
    </source>
</evidence>
<comment type="caution">
    <text evidence="1">The sequence shown here is derived from an EMBL/GenBank/DDBJ whole genome shotgun (WGS) entry which is preliminary data.</text>
</comment>
<proteinExistence type="predicted"/>
<protein>
    <submittedName>
        <fullName evidence="1">Uncharacterized protein</fullName>
    </submittedName>
</protein>